<gene>
    <name evidence="2" type="ORF">PIB30_064759</name>
</gene>
<evidence type="ECO:0000256" key="1">
    <source>
        <dbReference type="SAM" id="MobiDB-lite"/>
    </source>
</evidence>
<feature type="non-terminal residue" evidence="2">
    <location>
        <position position="138"/>
    </location>
</feature>
<evidence type="ECO:0008006" key="4">
    <source>
        <dbReference type="Google" id="ProtNLM"/>
    </source>
</evidence>
<evidence type="ECO:0000313" key="3">
    <source>
        <dbReference type="Proteomes" id="UP001341840"/>
    </source>
</evidence>
<name>A0ABU6VQ35_9FABA</name>
<reference evidence="2 3" key="1">
    <citation type="journal article" date="2023" name="Plants (Basel)">
        <title>Bridging the Gap: Combining Genomics and Transcriptomics Approaches to Understand Stylosanthes scabra, an Orphan Legume from the Brazilian Caatinga.</title>
        <authorList>
            <person name="Ferreira-Neto J.R.C."/>
            <person name="da Silva M.D."/>
            <person name="Binneck E."/>
            <person name="de Melo N.F."/>
            <person name="da Silva R.H."/>
            <person name="de Melo A.L.T.M."/>
            <person name="Pandolfi V."/>
            <person name="Bustamante F.O."/>
            <person name="Brasileiro-Vidal A.C."/>
            <person name="Benko-Iseppon A.M."/>
        </authorList>
    </citation>
    <scope>NUCLEOTIDE SEQUENCE [LARGE SCALE GENOMIC DNA]</scope>
    <source>
        <tissue evidence="2">Leaves</tissue>
    </source>
</reference>
<accession>A0ABU6VQ35</accession>
<organism evidence="2 3">
    <name type="scientific">Stylosanthes scabra</name>
    <dbReference type="NCBI Taxonomy" id="79078"/>
    <lineage>
        <taxon>Eukaryota</taxon>
        <taxon>Viridiplantae</taxon>
        <taxon>Streptophyta</taxon>
        <taxon>Embryophyta</taxon>
        <taxon>Tracheophyta</taxon>
        <taxon>Spermatophyta</taxon>
        <taxon>Magnoliopsida</taxon>
        <taxon>eudicotyledons</taxon>
        <taxon>Gunneridae</taxon>
        <taxon>Pentapetalae</taxon>
        <taxon>rosids</taxon>
        <taxon>fabids</taxon>
        <taxon>Fabales</taxon>
        <taxon>Fabaceae</taxon>
        <taxon>Papilionoideae</taxon>
        <taxon>50 kb inversion clade</taxon>
        <taxon>dalbergioids sensu lato</taxon>
        <taxon>Dalbergieae</taxon>
        <taxon>Pterocarpus clade</taxon>
        <taxon>Stylosanthes</taxon>
    </lineage>
</organism>
<keyword evidence="3" id="KW-1185">Reference proteome</keyword>
<dbReference type="Proteomes" id="UP001341840">
    <property type="component" value="Unassembled WGS sequence"/>
</dbReference>
<evidence type="ECO:0000313" key="2">
    <source>
        <dbReference type="EMBL" id="MED6173988.1"/>
    </source>
</evidence>
<feature type="region of interest" description="Disordered" evidence="1">
    <location>
        <begin position="29"/>
        <end position="57"/>
    </location>
</feature>
<protein>
    <recommendedName>
        <fullName evidence="4">Retrotransposon Copia-like N-terminal domain-containing protein</fullName>
    </recommendedName>
</protein>
<comment type="caution">
    <text evidence="2">The sequence shown here is derived from an EMBL/GenBank/DDBJ whole genome shotgun (WGS) entry which is preliminary data.</text>
</comment>
<dbReference type="EMBL" id="JASCZI010151670">
    <property type="protein sequence ID" value="MED6173988.1"/>
    <property type="molecule type" value="Genomic_DNA"/>
</dbReference>
<sequence>MALLFSTHLNNKNSLDHFSLDKIPPQFEEVPSTDDDSASSVKKGDAEPDASVITKNTPFSTPKVLREAKKYTEWMLINCALMTWLDASMSITYQNRVVHYATFAEAWETINHIFTASSNHVQAILDGLSDEYDGYVTS</sequence>
<proteinExistence type="predicted"/>